<dbReference type="Gene3D" id="1.10.150.110">
    <property type="entry name" value="DNA polymerase beta, N-terminal domain-like"/>
    <property type="match status" value="1"/>
</dbReference>
<dbReference type="InterPro" id="IPR027421">
    <property type="entry name" value="DNA_pol_lamdba_lyase_dom_sf"/>
</dbReference>
<comment type="cofactor">
    <cofactor evidence="1">
        <name>Mg(2+)</name>
        <dbReference type="ChEBI" id="CHEBI:18420"/>
    </cofactor>
</comment>
<evidence type="ECO:0000256" key="13">
    <source>
        <dbReference type="ARBA" id="ARBA00023204"/>
    </source>
</evidence>
<evidence type="ECO:0000256" key="15">
    <source>
        <dbReference type="PROSITE-ProRule" id="PRU00091"/>
    </source>
</evidence>
<dbReference type="SMART" id="SM00064">
    <property type="entry name" value="FYVE"/>
    <property type="match status" value="1"/>
</dbReference>
<accession>Q5C5V9</accession>
<dbReference type="Gene3D" id="3.30.40.10">
    <property type="entry name" value="Zinc/RING finger domain, C3HC4 (zinc finger)"/>
    <property type="match status" value="1"/>
</dbReference>
<evidence type="ECO:0000256" key="8">
    <source>
        <dbReference type="ARBA" id="ARBA00022771"/>
    </source>
</evidence>
<dbReference type="GO" id="GO:0008270">
    <property type="term" value="F:zinc ion binding"/>
    <property type="evidence" value="ECO:0007669"/>
    <property type="project" value="UniProtKB-KW"/>
</dbReference>
<evidence type="ECO:0000256" key="1">
    <source>
        <dbReference type="ARBA" id="ARBA00001946"/>
    </source>
</evidence>
<keyword evidence="10" id="KW-0862">Zinc</keyword>
<comment type="subcellular location">
    <subcellularLocation>
        <location evidence="2">Nucleus</location>
    </subcellularLocation>
</comment>
<dbReference type="InterPro" id="IPR000306">
    <property type="entry name" value="Znf_FYVE"/>
</dbReference>
<evidence type="ECO:0000256" key="7">
    <source>
        <dbReference type="ARBA" id="ARBA00022763"/>
    </source>
</evidence>
<evidence type="ECO:0000256" key="5">
    <source>
        <dbReference type="ARBA" id="ARBA00022723"/>
    </source>
</evidence>
<dbReference type="GO" id="GO:0008333">
    <property type="term" value="P:endosome to lysosome transport"/>
    <property type="evidence" value="ECO:0007669"/>
    <property type="project" value="TreeGrafter"/>
</dbReference>
<organism evidence="17">
    <name type="scientific">Schistosoma japonicum</name>
    <name type="common">Blood fluke</name>
    <dbReference type="NCBI Taxonomy" id="6182"/>
    <lineage>
        <taxon>Eukaryota</taxon>
        <taxon>Metazoa</taxon>
        <taxon>Spiralia</taxon>
        <taxon>Lophotrochozoa</taxon>
        <taxon>Platyhelminthes</taxon>
        <taxon>Trematoda</taxon>
        <taxon>Digenea</taxon>
        <taxon>Strigeidida</taxon>
        <taxon>Schistosomatoidea</taxon>
        <taxon>Schistosomatidae</taxon>
        <taxon>Schistosoma</taxon>
    </lineage>
</organism>
<dbReference type="GO" id="GO:0006310">
    <property type="term" value="P:DNA recombination"/>
    <property type="evidence" value="ECO:0007669"/>
    <property type="project" value="UniProtKB-KW"/>
</dbReference>
<evidence type="ECO:0000256" key="6">
    <source>
        <dbReference type="ARBA" id="ARBA00022759"/>
    </source>
</evidence>
<evidence type="ECO:0000259" key="16">
    <source>
        <dbReference type="PROSITE" id="PS50178"/>
    </source>
</evidence>
<proteinExistence type="evidence at transcript level"/>
<dbReference type="InterPro" id="IPR017455">
    <property type="entry name" value="Znf_FYVE-rel"/>
</dbReference>
<dbReference type="AlphaFoldDB" id="Q5C5V9"/>
<dbReference type="GO" id="GO:0005769">
    <property type="term" value="C:early endosome"/>
    <property type="evidence" value="ECO:0007669"/>
    <property type="project" value="TreeGrafter"/>
</dbReference>
<dbReference type="InterPro" id="IPR013083">
    <property type="entry name" value="Znf_RING/FYVE/PHD"/>
</dbReference>
<keyword evidence="7" id="KW-0227">DNA damage</keyword>
<evidence type="ECO:0000256" key="2">
    <source>
        <dbReference type="ARBA" id="ARBA00004123"/>
    </source>
</evidence>
<dbReference type="GO" id="GO:0035091">
    <property type="term" value="F:phosphatidylinositol binding"/>
    <property type="evidence" value="ECO:0007669"/>
    <property type="project" value="TreeGrafter"/>
</dbReference>
<dbReference type="Pfam" id="PF14716">
    <property type="entry name" value="HHH_8"/>
    <property type="match status" value="1"/>
</dbReference>
<dbReference type="PROSITE" id="PS50178">
    <property type="entry name" value="ZF_FYVE"/>
    <property type="match status" value="1"/>
</dbReference>
<dbReference type="FunFam" id="1.10.150.110:FF:000001">
    <property type="entry name" value="Putative Crossover junction endonuclease MUS81"/>
    <property type="match status" value="1"/>
</dbReference>
<protein>
    <submittedName>
        <fullName evidence="17">SJCHGC05317 protein</fullName>
    </submittedName>
</protein>
<dbReference type="GO" id="GO:0031297">
    <property type="term" value="P:replication fork processing"/>
    <property type="evidence" value="ECO:0007669"/>
    <property type="project" value="UniProtKB-ARBA"/>
</dbReference>
<dbReference type="SUPFAM" id="SSF57903">
    <property type="entry name" value="FYVE/PHD zinc finger"/>
    <property type="match status" value="1"/>
</dbReference>
<reference evidence="17" key="1">
    <citation type="journal article" date="2006" name="PLoS Pathog.">
        <title>New perspectives on host-parasite interplay by comparative transcriptomic and proteomic analyses of Schistosoma japonicum.</title>
        <authorList>
            <person name="Liu F."/>
            <person name="Lu J."/>
            <person name="Hu W."/>
            <person name="Wang S.Y."/>
            <person name="Cui S.J."/>
            <person name="Chi M."/>
            <person name="Yan Q."/>
            <person name="Wang X.R."/>
            <person name="Song H.D."/>
            <person name="Xu X.N."/>
            <person name="Wang J.J."/>
            <person name="Zhang X.L."/>
            <person name="Zhang X."/>
            <person name="Wang Z.Q."/>
            <person name="Xue C.L."/>
            <person name="Brindley P.J."/>
            <person name="McManus D.P."/>
            <person name="Yang P.Y."/>
            <person name="Feng Z."/>
            <person name="Chen Z."/>
            <person name="Han Z.G."/>
        </authorList>
    </citation>
    <scope>NUCLEOTIDE SEQUENCE</scope>
</reference>
<evidence type="ECO:0000256" key="12">
    <source>
        <dbReference type="ARBA" id="ARBA00023172"/>
    </source>
</evidence>
<keyword evidence="6" id="KW-0255">Endonuclease</keyword>
<dbReference type="EMBL" id="AY809076">
    <property type="protein sequence ID" value="AAX24965.2"/>
    <property type="molecule type" value="mRNA"/>
</dbReference>
<dbReference type="GO" id="GO:1905347">
    <property type="term" value="C:endodeoxyribonuclease complex"/>
    <property type="evidence" value="ECO:0007669"/>
    <property type="project" value="UniProtKB-ARBA"/>
</dbReference>
<dbReference type="InterPro" id="IPR011011">
    <property type="entry name" value="Znf_FYVE_PHD"/>
</dbReference>
<evidence type="ECO:0000256" key="10">
    <source>
        <dbReference type="ARBA" id="ARBA00022833"/>
    </source>
</evidence>
<dbReference type="GO" id="GO:0006302">
    <property type="term" value="P:double-strand break repair"/>
    <property type="evidence" value="ECO:0007669"/>
    <property type="project" value="UniProtKB-ARBA"/>
</dbReference>
<evidence type="ECO:0000256" key="11">
    <source>
        <dbReference type="ARBA" id="ARBA00022842"/>
    </source>
</evidence>
<feature type="non-terminal residue" evidence="17">
    <location>
        <position position="1"/>
    </location>
</feature>
<dbReference type="PANTHER" id="PTHR46280">
    <property type="entry name" value="PLECKSTRIN HOMOLOGY DOMAIN-CONTAINING FAMILY F MEMBER 2-RELATED"/>
    <property type="match status" value="1"/>
</dbReference>
<comment type="similarity">
    <text evidence="3">Belongs to the XPF family.</text>
</comment>
<dbReference type="GO" id="GO:0007032">
    <property type="term" value="P:endosome organization"/>
    <property type="evidence" value="ECO:0007669"/>
    <property type="project" value="TreeGrafter"/>
</dbReference>
<keyword evidence="12" id="KW-0233">DNA recombination</keyword>
<keyword evidence="4" id="KW-0540">Nuclease</keyword>
<evidence type="ECO:0000256" key="9">
    <source>
        <dbReference type="ARBA" id="ARBA00022801"/>
    </source>
</evidence>
<evidence type="ECO:0000313" key="17">
    <source>
        <dbReference type="EMBL" id="AAX24965.2"/>
    </source>
</evidence>
<keyword evidence="14" id="KW-0539">Nucleus</keyword>
<evidence type="ECO:0000256" key="3">
    <source>
        <dbReference type="ARBA" id="ARBA00010015"/>
    </source>
</evidence>
<evidence type="ECO:0000256" key="4">
    <source>
        <dbReference type="ARBA" id="ARBA00022722"/>
    </source>
</evidence>
<dbReference type="InterPro" id="IPR010996">
    <property type="entry name" value="HHH_MUS81"/>
</dbReference>
<keyword evidence="11" id="KW-0460">Magnesium</keyword>
<dbReference type="GO" id="GO:0016889">
    <property type="term" value="F:DNA endonuclease activity, producing 3'-phosphomonoesters"/>
    <property type="evidence" value="ECO:0007669"/>
    <property type="project" value="UniProtKB-ARBA"/>
</dbReference>
<sequence>TTGRFCGLQARDSTLIEIQSTFLLDANCYCRLSIMIGPLGRKKKKSDSGPNLLFQSWITEAMENAFAKDAKSYYAYRKALSSLKKYPLLLQSGKDCKILEGFGVKLCDLLDEKLNNYAKDLQLPVLEALHYGNKSLKASKTLLTITKSCQINQLSHHCRHCGKVVCDKCSTYRWILPYQGSSRVRVCSLCHTDLSTEKNNSAIHNDHQQQNQCEKVKNTSNNPACSVANNKIGIINETVAVV</sequence>
<evidence type="ECO:0000256" key="14">
    <source>
        <dbReference type="ARBA" id="ARBA00023242"/>
    </source>
</evidence>
<dbReference type="Pfam" id="PF01363">
    <property type="entry name" value="FYVE"/>
    <property type="match status" value="1"/>
</dbReference>
<keyword evidence="9" id="KW-0378">Hydrolase</keyword>
<name>Q5C5V9_SCHJA</name>
<dbReference type="SUPFAM" id="SSF47802">
    <property type="entry name" value="DNA polymerase beta, N-terminal domain-like"/>
    <property type="match status" value="1"/>
</dbReference>
<keyword evidence="5" id="KW-0479">Metal-binding</keyword>
<dbReference type="PANTHER" id="PTHR46280:SF3">
    <property type="entry name" value="PLECKSTRIN HOMOLOGY DOMAIN-CONTAINING FAMILY F MEMBER 1 HOMOLOG"/>
    <property type="match status" value="1"/>
</dbReference>
<dbReference type="InterPro" id="IPR051765">
    <property type="entry name" value="PH_domain-containing_F"/>
</dbReference>
<keyword evidence="8 15" id="KW-0863">Zinc-finger</keyword>
<dbReference type="GO" id="GO:0005634">
    <property type="term" value="C:nucleus"/>
    <property type="evidence" value="ECO:0007669"/>
    <property type="project" value="UniProtKB-SubCell"/>
</dbReference>
<feature type="domain" description="FYVE-type" evidence="16">
    <location>
        <begin position="156"/>
        <end position="195"/>
    </location>
</feature>
<keyword evidence="13" id="KW-0234">DNA repair</keyword>